<proteinExistence type="predicted"/>
<reference evidence="1 2" key="1">
    <citation type="submission" date="2013-11" db="EMBL/GenBank/DDBJ databases">
        <title>The Genome Sequence of Phytophthora parasitica P1976.</title>
        <authorList>
            <consortium name="The Broad Institute Genomics Platform"/>
            <person name="Russ C."/>
            <person name="Tyler B."/>
            <person name="Panabieres F."/>
            <person name="Shan W."/>
            <person name="Tripathy S."/>
            <person name="Grunwald N."/>
            <person name="Machado M."/>
            <person name="Johnson C.S."/>
            <person name="Walker B."/>
            <person name="Young S."/>
            <person name="Zeng Q."/>
            <person name="Gargeya S."/>
            <person name="Fitzgerald M."/>
            <person name="Haas B."/>
            <person name="Abouelleil A."/>
            <person name="Allen A.W."/>
            <person name="Alvarado L."/>
            <person name="Arachchi H.M."/>
            <person name="Berlin A.M."/>
            <person name="Chapman S.B."/>
            <person name="Gainer-Dewar J."/>
            <person name="Goldberg J."/>
            <person name="Griggs A."/>
            <person name="Gujja S."/>
            <person name="Hansen M."/>
            <person name="Howarth C."/>
            <person name="Imamovic A."/>
            <person name="Ireland A."/>
            <person name="Larimer J."/>
            <person name="McCowan C."/>
            <person name="Murphy C."/>
            <person name="Pearson M."/>
            <person name="Poon T.W."/>
            <person name="Priest M."/>
            <person name="Roberts A."/>
            <person name="Saif S."/>
            <person name="Shea T."/>
            <person name="Sisk P."/>
            <person name="Sykes S."/>
            <person name="Wortman J."/>
            <person name="Nusbaum C."/>
            <person name="Birren B."/>
        </authorList>
    </citation>
    <scope>NUCLEOTIDE SEQUENCE [LARGE SCALE GENOMIC DNA]</scope>
    <source>
        <strain evidence="1 2">P1976</strain>
    </source>
</reference>
<gene>
    <name evidence="1" type="ORF">F444_14414</name>
</gene>
<sequence length="45" mass="4753">MACGLHELSEHNRAARFRIGGRTTSSILEARAIVDEAEDNAVGAG</sequence>
<evidence type="ECO:0000313" key="2">
    <source>
        <dbReference type="Proteomes" id="UP000028582"/>
    </source>
</evidence>
<evidence type="ECO:0000313" key="1">
    <source>
        <dbReference type="EMBL" id="ETO68827.1"/>
    </source>
</evidence>
<dbReference type="Proteomes" id="UP000028582">
    <property type="component" value="Unassembled WGS sequence"/>
</dbReference>
<accession>A0A080ZQB6</accession>
<dbReference type="EMBL" id="ANJA01002609">
    <property type="protein sequence ID" value="ETO68827.1"/>
    <property type="molecule type" value="Genomic_DNA"/>
</dbReference>
<comment type="caution">
    <text evidence="1">The sequence shown here is derived from an EMBL/GenBank/DDBJ whole genome shotgun (WGS) entry which is preliminary data.</text>
</comment>
<name>A0A080ZQB6_PHYNI</name>
<dbReference type="AlphaFoldDB" id="A0A080ZQB6"/>
<organism evidence="1 2">
    <name type="scientific">Phytophthora nicotianae P1976</name>
    <dbReference type="NCBI Taxonomy" id="1317066"/>
    <lineage>
        <taxon>Eukaryota</taxon>
        <taxon>Sar</taxon>
        <taxon>Stramenopiles</taxon>
        <taxon>Oomycota</taxon>
        <taxon>Peronosporomycetes</taxon>
        <taxon>Peronosporales</taxon>
        <taxon>Peronosporaceae</taxon>
        <taxon>Phytophthora</taxon>
    </lineage>
</organism>
<protein>
    <submittedName>
        <fullName evidence="1">Uncharacterized protein</fullName>
    </submittedName>
</protein>